<dbReference type="Proteomes" id="UP000191901">
    <property type="component" value="Chromosome"/>
</dbReference>
<reference evidence="1 2" key="1">
    <citation type="journal article" date="2016" name="Biochim. Biophys. Acta">
        <title>Characterization of red-shifted phycobilisomes isolated from the chlorophyll f-containing cyanobacterium Halomicronema hongdechloris.</title>
        <authorList>
            <person name="Li Y."/>
            <person name="Lin Y."/>
            <person name="Garvey C.J."/>
            <person name="Birch D."/>
            <person name="Corkery R.W."/>
            <person name="Loughlin P.C."/>
            <person name="Scheer H."/>
            <person name="Willows R.D."/>
            <person name="Chen M."/>
        </authorList>
    </citation>
    <scope>NUCLEOTIDE SEQUENCE [LARGE SCALE GENOMIC DNA]</scope>
    <source>
        <strain evidence="1 2">C2206</strain>
    </source>
</reference>
<dbReference type="EMBL" id="CP021983">
    <property type="protein sequence ID" value="ASC73872.1"/>
    <property type="molecule type" value="Genomic_DNA"/>
</dbReference>
<proteinExistence type="predicted"/>
<evidence type="ECO:0000313" key="1">
    <source>
        <dbReference type="EMBL" id="ASC73872.1"/>
    </source>
</evidence>
<dbReference type="AlphaFoldDB" id="A0A1Z3HUD2"/>
<sequence length="59" mass="6917">MELRKTNETLMEQVTLLRDTLRSHLNWHGVHFTASPQLQLAARLPHPQPRCQRCRSCPL</sequence>
<organism evidence="1 2">
    <name type="scientific">Halomicronema hongdechloris C2206</name>
    <dbReference type="NCBI Taxonomy" id="1641165"/>
    <lineage>
        <taxon>Bacteria</taxon>
        <taxon>Bacillati</taxon>
        <taxon>Cyanobacteriota</taxon>
        <taxon>Cyanophyceae</taxon>
        <taxon>Nodosilineales</taxon>
        <taxon>Nodosilineaceae</taxon>
        <taxon>Halomicronema</taxon>
    </lineage>
</organism>
<gene>
    <name evidence="1" type="ORF">XM38_048460</name>
</gene>
<name>A0A1Z3HUD2_9CYAN</name>
<accession>A0A1Z3HUD2</accession>
<keyword evidence="2" id="KW-1185">Reference proteome</keyword>
<protein>
    <submittedName>
        <fullName evidence="1">Uncharacterized protein</fullName>
    </submittedName>
</protein>
<dbReference type="KEGG" id="hhg:XM38_048460"/>
<evidence type="ECO:0000313" key="2">
    <source>
        <dbReference type="Proteomes" id="UP000191901"/>
    </source>
</evidence>